<dbReference type="GO" id="GO:0016779">
    <property type="term" value="F:nucleotidyltransferase activity"/>
    <property type="evidence" value="ECO:0007669"/>
    <property type="project" value="UniProtKB-KW"/>
</dbReference>
<dbReference type="InterPro" id="IPR005835">
    <property type="entry name" value="NTP_transferase_dom"/>
</dbReference>
<reference evidence="7 8" key="1">
    <citation type="journal article" date="2020" name="ISME J.">
        <title>Comparative genomics reveals insights into cyanobacterial evolution and habitat adaptation.</title>
        <authorList>
            <person name="Chen M.Y."/>
            <person name="Teng W.K."/>
            <person name="Zhao L."/>
            <person name="Hu C.X."/>
            <person name="Zhou Y.K."/>
            <person name="Han B.P."/>
            <person name="Song L.R."/>
            <person name="Shu W.S."/>
        </authorList>
    </citation>
    <scope>NUCLEOTIDE SEQUENCE [LARGE SCALE GENOMIC DNA]</scope>
    <source>
        <strain evidence="7 8">FACHB-159</strain>
    </source>
</reference>
<dbReference type="PANTHER" id="PTHR43197:SF1">
    <property type="entry name" value="UTP--GLUCOSE-1-PHOSPHATE URIDYLYLTRANSFERASE"/>
    <property type="match status" value="1"/>
</dbReference>
<evidence type="ECO:0000256" key="2">
    <source>
        <dbReference type="ARBA" id="ARBA00012415"/>
    </source>
</evidence>
<dbReference type="EC" id="2.7.7.9" evidence="2"/>
<evidence type="ECO:0000313" key="7">
    <source>
        <dbReference type="EMBL" id="MBD2732402.1"/>
    </source>
</evidence>
<evidence type="ECO:0000256" key="5">
    <source>
        <dbReference type="ARBA" id="ARBA00048128"/>
    </source>
</evidence>
<feature type="domain" description="Nucleotidyl transferase" evidence="6">
    <location>
        <begin position="8"/>
        <end position="291"/>
    </location>
</feature>
<keyword evidence="8" id="KW-1185">Reference proteome</keyword>
<gene>
    <name evidence="7" type="ORF">H6H03_00545</name>
</gene>
<dbReference type="Gene3D" id="3.90.550.10">
    <property type="entry name" value="Spore Coat Polysaccharide Biosynthesis Protein SpsA, Chain A"/>
    <property type="match status" value="1"/>
</dbReference>
<dbReference type="PANTHER" id="PTHR43197">
    <property type="entry name" value="UTP--GLUCOSE-1-PHOSPHATE URIDYLYLTRANSFERASE"/>
    <property type="match status" value="1"/>
</dbReference>
<accession>A0ABR8K2C1</accession>
<comment type="caution">
    <text evidence="7">The sequence shown here is derived from an EMBL/GenBank/DDBJ whole genome shotgun (WGS) entry which is preliminary data.</text>
</comment>
<dbReference type="RefSeq" id="WP_190953135.1">
    <property type="nucleotide sequence ID" value="NZ_JACJTU010000001.1"/>
</dbReference>
<proteinExistence type="inferred from homology"/>
<dbReference type="Pfam" id="PF00483">
    <property type="entry name" value="NTP_transferase"/>
    <property type="match status" value="1"/>
</dbReference>
<protein>
    <recommendedName>
        <fullName evidence="2">UTP--glucose-1-phosphate uridylyltransferase</fullName>
        <ecNumber evidence="2">2.7.7.9</ecNumber>
    </recommendedName>
</protein>
<evidence type="ECO:0000256" key="3">
    <source>
        <dbReference type="ARBA" id="ARBA00022679"/>
    </source>
</evidence>
<sequence length="305" mass="34801">MQKHQVKKAVIPVAGFGTRLFPATKVVKKELFPIIDGDGRAKPVILAIIEEAISAGITEVGIVVQPDDKEMFEDLLKKPPKKELFAKLSPENQEYSRYLQDLGSKVTLLFQEEQLGYGHAVFCAKDWVQNEPFLLMLGDHIYTSNSEKSCASQVLDVYEQVNQSVISLTTMSAEMLYKAGCVTGVWQELNSIFKVTQLYEKPTIEYAQRHLHVEGMPENDFLCMFGLYLLTPKIFDFLAEHINQNFRERGEFQLTSCLERLRQEEGMTGYVVKGKCFDIGLPDAYRQTMIDFTEERQKARGRGYD</sequence>
<comment type="catalytic activity">
    <reaction evidence="5">
        <text>alpha-D-glucose 1-phosphate + UTP + H(+) = UDP-alpha-D-glucose + diphosphate</text>
        <dbReference type="Rhea" id="RHEA:19889"/>
        <dbReference type="ChEBI" id="CHEBI:15378"/>
        <dbReference type="ChEBI" id="CHEBI:33019"/>
        <dbReference type="ChEBI" id="CHEBI:46398"/>
        <dbReference type="ChEBI" id="CHEBI:58601"/>
        <dbReference type="ChEBI" id="CHEBI:58885"/>
        <dbReference type="EC" id="2.7.7.9"/>
    </reaction>
</comment>
<organism evidence="7 8">
    <name type="scientific">Nostoc paludosum FACHB-159</name>
    <dbReference type="NCBI Taxonomy" id="2692908"/>
    <lineage>
        <taxon>Bacteria</taxon>
        <taxon>Bacillati</taxon>
        <taxon>Cyanobacteriota</taxon>
        <taxon>Cyanophyceae</taxon>
        <taxon>Nostocales</taxon>
        <taxon>Nostocaceae</taxon>
        <taxon>Nostoc</taxon>
    </lineage>
</organism>
<dbReference type="InterPro" id="IPR029044">
    <property type="entry name" value="Nucleotide-diphossugar_trans"/>
</dbReference>
<evidence type="ECO:0000313" key="8">
    <source>
        <dbReference type="Proteomes" id="UP000637383"/>
    </source>
</evidence>
<evidence type="ECO:0000256" key="4">
    <source>
        <dbReference type="ARBA" id="ARBA00022695"/>
    </source>
</evidence>
<dbReference type="EMBL" id="JACJTU010000001">
    <property type="protein sequence ID" value="MBD2732402.1"/>
    <property type="molecule type" value="Genomic_DNA"/>
</dbReference>
<comment type="similarity">
    <text evidence="1">Belongs to the UDPGP type 2 family.</text>
</comment>
<dbReference type="InterPro" id="IPR005771">
    <property type="entry name" value="GalU_uridylyltTrfase_bac/arc"/>
</dbReference>
<keyword evidence="3" id="KW-0808">Transferase</keyword>
<evidence type="ECO:0000256" key="1">
    <source>
        <dbReference type="ARBA" id="ARBA00006890"/>
    </source>
</evidence>
<evidence type="ECO:0000259" key="6">
    <source>
        <dbReference type="Pfam" id="PF00483"/>
    </source>
</evidence>
<dbReference type="Proteomes" id="UP000637383">
    <property type="component" value="Unassembled WGS sequence"/>
</dbReference>
<keyword evidence="4 7" id="KW-0548">Nucleotidyltransferase</keyword>
<dbReference type="SUPFAM" id="SSF53448">
    <property type="entry name" value="Nucleotide-diphospho-sugar transferases"/>
    <property type="match status" value="1"/>
</dbReference>
<name>A0ABR8K2C1_9NOSO</name>